<reference evidence="1" key="1">
    <citation type="submission" date="2023-04" db="EMBL/GenBank/DDBJ databases">
        <title>Phytophthora fragariaefolia NBRC 109709.</title>
        <authorList>
            <person name="Ichikawa N."/>
            <person name="Sato H."/>
            <person name="Tonouchi N."/>
        </authorList>
    </citation>
    <scope>NUCLEOTIDE SEQUENCE</scope>
    <source>
        <strain evidence="1">NBRC 109709</strain>
    </source>
</reference>
<dbReference type="AlphaFoldDB" id="A0A9W6Y245"/>
<keyword evidence="2" id="KW-1185">Reference proteome</keyword>
<evidence type="ECO:0000313" key="2">
    <source>
        <dbReference type="Proteomes" id="UP001165121"/>
    </source>
</evidence>
<dbReference type="Proteomes" id="UP001165121">
    <property type="component" value="Unassembled WGS sequence"/>
</dbReference>
<accession>A0A9W6Y245</accession>
<sequence length="114" mass="12751">MSADTFTNALEALRPANLRLGSVYGGYREASYNQIRHGCCKRASPNGIGQGFGLNLDHMYLVGFYLEMARIYDWLKGDSQRLCERVTAGIYGIHFTANQATYGENAFSQLDGWK</sequence>
<name>A0A9W6Y245_9STRA</name>
<evidence type="ECO:0000313" key="1">
    <source>
        <dbReference type="EMBL" id="GMF50321.1"/>
    </source>
</evidence>
<gene>
    <name evidence="1" type="ORF">Pfra01_002006000</name>
</gene>
<dbReference type="EMBL" id="BSXT01002675">
    <property type="protein sequence ID" value="GMF50321.1"/>
    <property type="molecule type" value="Genomic_DNA"/>
</dbReference>
<protein>
    <submittedName>
        <fullName evidence="1">Unnamed protein product</fullName>
    </submittedName>
</protein>
<organism evidence="1 2">
    <name type="scientific">Phytophthora fragariaefolia</name>
    <dbReference type="NCBI Taxonomy" id="1490495"/>
    <lineage>
        <taxon>Eukaryota</taxon>
        <taxon>Sar</taxon>
        <taxon>Stramenopiles</taxon>
        <taxon>Oomycota</taxon>
        <taxon>Peronosporomycetes</taxon>
        <taxon>Peronosporales</taxon>
        <taxon>Peronosporaceae</taxon>
        <taxon>Phytophthora</taxon>
    </lineage>
</organism>
<comment type="caution">
    <text evidence="1">The sequence shown here is derived from an EMBL/GenBank/DDBJ whole genome shotgun (WGS) entry which is preliminary data.</text>
</comment>
<proteinExistence type="predicted"/>